<reference evidence="6" key="3">
    <citation type="submission" date="2022-12" db="EMBL/GenBank/DDBJ databases">
        <authorList>
            <person name="Sun Q."/>
            <person name="Kim S."/>
        </authorList>
    </citation>
    <scope>NUCLEOTIDE SEQUENCE</scope>
    <source>
        <strain evidence="6">KCTC 12343</strain>
    </source>
</reference>
<evidence type="ECO:0000313" key="6">
    <source>
        <dbReference type="EMBL" id="GGY34294.1"/>
    </source>
</evidence>
<reference evidence="6" key="1">
    <citation type="journal article" date="2014" name="Int. J. Syst. Evol. Microbiol.">
        <title>Complete genome sequence of Corynebacterium casei LMG S-19264T (=DSM 44701T), isolated from a smear-ripened cheese.</title>
        <authorList>
            <consortium name="US DOE Joint Genome Institute (JGI-PGF)"/>
            <person name="Walter F."/>
            <person name="Albersmeier A."/>
            <person name="Kalinowski J."/>
            <person name="Ruckert C."/>
        </authorList>
    </citation>
    <scope>NUCLEOTIDE SEQUENCE</scope>
    <source>
        <strain evidence="6">KCTC 12343</strain>
    </source>
</reference>
<dbReference type="SUPFAM" id="SSF53850">
    <property type="entry name" value="Periplasmic binding protein-like II"/>
    <property type="match status" value="1"/>
</dbReference>
<dbReference type="PRINTS" id="PR00039">
    <property type="entry name" value="HTHLYSR"/>
</dbReference>
<dbReference type="InterPro" id="IPR005119">
    <property type="entry name" value="LysR_subst-bd"/>
</dbReference>
<feature type="domain" description="HTH lysR-type" evidence="5">
    <location>
        <begin position="11"/>
        <end position="68"/>
    </location>
</feature>
<protein>
    <submittedName>
        <fullName evidence="6 7">Transcriptional regulator</fullName>
    </submittedName>
</protein>
<evidence type="ECO:0000313" key="7">
    <source>
        <dbReference type="EMBL" id="QBI01609.1"/>
    </source>
</evidence>
<keyword evidence="3" id="KW-0238">DNA-binding</keyword>
<evidence type="ECO:0000256" key="4">
    <source>
        <dbReference type="ARBA" id="ARBA00023163"/>
    </source>
</evidence>
<organism evidence="6 9">
    <name type="scientific">Pseudoduganella albidiflava</name>
    <dbReference type="NCBI Taxonomy" id="321983"/>
    <lineage>
        <taxon>Bacteria</taxon>
        <taxon>Pseudomonadati</taxon>
        <taxon>Pseudomonadota</taxon>
        <taxon>Betaproteobacteria</taxon>
        <taxon>Burkholderiales</taxon>
        <taxon>Oxalobacteraceae</taxon>
        <taxon>Telluria group</taxon>
        <taxon>Pseudoduganella</taxon>
    </lineage>
</organism>
<gene>
    <name evidence="7" type="ORF">EYF70_12700</name>
    <name evidence="6" type="ORF">GCM10007387_15290</name>
</gene>
<evidence type="ECO:0000256" key="2">
    <source>
        <dbReference type="ARBA" id="ARBA00023015"/>
    </source>
</evidence>
<comment type="similarity">
    <text evidence="1">Belongs to the LysR transcriptional regulatory family.</text>
</comment>
<dbReference type="PANTHER" id="PTHR30537:SF26">
    <property type="entry name" value="GLYCINE CLEAVAGE SYSTEM TRANSCRIPTIONAL ACTIVATOR"/>
    <property type="match status" value="1"/>
</dbReference>
<keyword evidence="2" id="KW-0805">Transcription regulation</keyword>
<dbReference type="InterPro" id="IPR036390">
    <property type="entry name" value="WH_DNA-bd_sf"/>
</dbReference>
<dbReference type="AlphaFoldDB" id="A0A411WY28"/>
<dbReference type="InterPro" id="IPR000847">
    <property type="entry name" value="LysR_HTH_N"/>
</dbReference>
<dbReference type="PROSITE" id="PS50931">
    <property type="entry name" value="HTH_LYSR"/>
    <property type="match status" value="1"/>
</dbReference>
<dbReference type="RefSeq" id="WP_131145729.1">
    <property type="nucleotide sequence ID" value="NZ_BMWV01000003.1"/>
</dbReference>
<evidence type="ECO:0000313" key="9">
    <source>
        <dbReference type="Proteomes" id="UP000628442"/>
    </source>
</evidence>
<dbReference type="GO" id="GO:0043565">
    <property type="term" value="F:sequence-specific DNA binding"/>
    <property type="evidence" value="ECO:0007669"/>
    <property type="project" value="TreeGrafter"/>
</dbReference>
<dbReference type="SUPFAM" id="SSF46785">
    <property type="entry name" value="Winged helix' DNA-binding domain"/>
    <property type="match status" value="1"/>
</dbReference>
<dbReference type="Pfam" id="PF00126">
    <property type="entry name" value="HTH_1"/>
    <property type="match status" value="1"/>
</dbReference>
<dbReference type="InterPro" id="IPR058163">
    <property type="entry name" value="LysR-type_TF_proteobact-type"/>
</dbReference>
<name>A0A411WY28_9BURK</name>
<dbReference type="Gene3D" id="3.40.190.10">
    <property type="entry name" value="Periplasmic binding protein-like II"/>
    <property type="match status" value="2"/>
</dbReference>
<dbReference type="EMBL" id="BMWV01000003">
    <property type="protein sequence ID" value="GGY34294.1"/>
    <property type="molecule type" value="Genomic_DNA"/>
</dbReference>
<dbReference type="EMBL" id="CP036401">
    <property type="protein sequence ID" value="QBI01609.1"/>
    <property type="molecule type" value="Genomic_DNA"/>
</dbReference>
<dbReference type="OrthoDB" id="8683153at2"/>
<evidence type="ECO:0000256" key="3">
    <source>
        <dbReference type="ARBA" id="ARBA00023125"/>
    </source>
</evidence>
<reference evidence="7 8" key="2">
    <citation type="submission" date="2019-02" db="EMBL/GenBank/DDBJ databases">
        <title>Draft Genome Sequences of Six Type Strains of the Genus Massilia.</title>
        <authorList>
            <person name="Miess H."/>
            <person name="Frediansyhah A."/>
            <person name="Gross H."/>
        </authorList>
    </citation>
    <scope>NUCLEOTIDE SEQUENCE [LARGE SCALE GENOMIC DNA]</scope>
    <source>
        <strain evidence="7 8">DSM 17472</strain>
    </source>
</reference>
<dbReference type="Proteomes" id="UP000628442">
    <property type="component" value="Unassembled WGS sequence"/>
</dbReference>
<dbReference type="PANTHER" id="PTHR30537">
    <property type="entry name" value="HTH-TYPE TRANSCRIPTIONAL REGULATOR"/>
    <property type="match status" value="1"/>
</dbReference>
<dbReference type="InterPro" id="IPR036388">
    <property type="entry name" value="WH-like_DNA-bd_sf"/>
</dbReference>
<dbReference type="GO" id="GO:0006351">
    <property type="term" value="P:DNA-templated transcription"/>
    <property type="evidence" value="ECO:0007669"/>
    <property type="project" value="TreeGrafter"/>
</dbReference>
<proteinExistence type="inferred from homology"/>
<keyword evidence="8" id="KW-1185">Reference proteome</keyword>
<evidence type="ECO:0000259" key="5">
    <source>
        <dbReference type="PROSITE" id="PS50931"/>
    </source>
</evidence>
<dbReference type="Proteomes" id="UP000292307">
    <property type="component" value="Chromosome"/>
</dbReference>
<dbReference type="Gene3D" id="1.10.10.10">
    <property type="entry name" value="Winged helix-like DNA-binding domain superfamily/Winged helix DNA-binding domain"/>
    <property type="match status" value="1"/>
</dbReference>
<keyword evidence="4" id="KW-0804">Transcription</keyword>
<evidence type="ECO:0000313" key="8">
    <source>
        <dbReference type="Proteomes" id="UP000292307"/>
    </source>
</evidence>
<dbReference type="GO" id="GO:0003700">
    <property type="term" value="F:DNA-binding transcription factor activity"/>
    <property type="evidence" value="ECO:0007669"/>
    <property type="project" value="InterPro"/>
</dbReference>
<dbReference type="Pfam" id="PF03466">
    <property type="entry name" value="LysR_substrate"/>
    <property type="match status" value="1"/>
</dbReference>
<evidence type="ECO:0000256" key="1">
    <source>
        <dbReference type="ARBA" id="ARBA00009437"/>
    </source>
</evidence>
<dbReference type="CDD" id="cd08432">
    <property type="entry name" value="PBP2_GcdR_TrpI_HvrB_AmpR_like"/>
    <property type="match status" value="1"/>
</dbReference>
<sequence>MQAGTSNKTLRSLSGLIDFDCAARWGSFTLAAQELHKTPAAISLQVKQLEEAVGFALFVRHPRHITLTPKGQELAVTVAKMLRELRTRVEALRGGDEENVVRVSTTHTFAIKFLAPRLGRFTLRHPELDIRLDSCERLVDVEHEEVDLAIRHGTITDHPAALYHDRLVAVYSPALVAPAGEDLTLADLTRFPLLFDESTDDWIRLLRSHGVTEGRFDFSRGFTNLAVTAQAAIVGHGIALVPYSLVCDDIDRGVLRLMRGASVSYPGGYYWVHAPRKAVLPKVVRFRSWVEEEVAQMERTLRTRIGDGQPGTAYLNS</sequence>
<accession>A0A411WY28</accession>